<proteinExistence type="predicted"/>
<dbReference type="PANTHER" id="PTHR12897">
    <property type="entry name" value="COLON CANCER-ASSOCIATED PROTEIN MIC1"/>
    <property type="match status" value="1"/>
</dbReference>
<dbReference type="GO" id="GO:0031902">
    <property type="term" value="C:late endosome membrane"/>
    <property type="evidence" value="ECO:0007669"/>
    <property type="project" value="TreeGrafter"/>
</dbReference>
<dbReference type="AlphaFoldDB" id="A0A138ZZN1"/>
<reference evidence="3 4" key="1">
    <citation type="journal article" date="2015" name="Genome Biol. Evol.">
        <title>Phylogenomic analyses indicate that early fungi evolved digesting cell walls of algal ancestors of land plants.</title>
        <authorList>
            <person name="Chang Y."/>
            <person name="Wang S."/>
            <person name="Sekimoto S."/>
            <person name="Aerts A.L."/>
            <person name="Choi C."/>
            <person name="Clum A."/>
            <person name="LaButti K.M."/>
            <person name="Lindquist E.A."/>
            <person name="Yee Ngan C."/>
            <person name="Ohm R.A."/>
            <person name="Salamov A.A."/>
            <person name="Grigoriev I.V."/>
            <person name="Spatafora J.W."/>
            <person name="Berbee M.L."/>
        </authorList>
    </citation>
    <scope>NUCLEOTIDE SEQUENCE [LARGE SCALE GENOMIC DNA]</scope>
    <source>
        <strain evidence="3 4">JEL478</strain>
    </source>
</reference>
<protein>
    <recommendedName>
        <fullName evidence="2">Regulator of MON1-CCZ1 complex N-terminal domain-containing protein</fullName>
    </recommendedName>
</protein>
<feature type="compositionally biased region" description="Gly residues" evidence="1">
    <location>
        <begin position="712"/>
        <end position="725"/>
    </location>
</feature>
<feature type="compositionally biased region" description="Low complexity" evidence="1">
    <location>
        <begin position="726"/>
        <end position="740"/>
    </location>
</feature>
<feature type="region of interest" description="Disordered" evidence="1">
    <location>
        <begin position="399"/>
        <end position="428"/>
    </location>
</feature>
<feature type="domain" description="Regulator of MON1-CCZ1 complex N-terminal" evidence="2">
    <location>
        <begin position="175"/>
        <end position="255"/>
    </location>
</feature>
<sequence>MLSNIPHVHGLVQGLVACRFPPRNEFTSVLFDDGIDVAAGGGGGMEERDVRESLWGWQSQAANAGSSASDIDGELDAESSKLVDDLREPGPRVLVIKNDAIVDTLGLPTNPFADVDSLAVDAYNENEEIHILAEPEGSPQLLTLTSPLPLSGRIGHDTVPDIEERLQSRVRKGPVLNISSKGYVRSAKLNPPATLLALLRSPKVLELLLVPSLVPVHTVSRPQRSSEAILGFEWIAPRELLVVATTGVELVRWSRSGRKWMVGKQVKMSVGWYGWSSPSRLLLLFSDSSPDRLLLYHFPPGAPFTQFHPLRLPSGPRPLRRNFACVVAHSRCWVVGTAGGRVSLWRVSRTKVEDSGAWDVGDGVWVVGPVVDSVVMVHDVRGKTTVLLDPRFGPLALTTLPSPDSTSSTSPYDSLSDPTTLPPPSTPYLPHPSSGTILFLRLDLPLLARAMMHHKTPRTPRSVVAMIVHRCAAGRAEAVKGIVREGVAKLAQAPGNVVERVEEVRGYVEDAIGEVEGKEGQNGWEALVGDAPMERPVVAEEVLIREAYLVEGVVGGVEGKEFPSDILLHLYVSLLPLLPSINPLLVQHMLSTQDILRLEDFISNGLVEASPDIARIIADAAAAAEEDSAPSGPEFRHDRTPTPTFSTAQLQTSAKASALRSLSRHVLRHARVHGFDDTVKANAEAEYVEELLRLGRPLDALRLAHGRGLVRGLGGGSWPGRGPGSGASSPRPGVKGWKAPPAGPGGGLSAAMRCTGQVPPQAQNQIRPSRFLEVARGTNDIAVFYHVYWFLHANGHLSYPAFGQGNGANSNGSMNKSQARREDSEVSIGDELEERKIMIYSAEVKQFFEGREQSL</sequence>
<dbReference type="SUPFAM" id="SSF101898">
    <property type="entry name" value="NHL repeat"/>
    <property type="match status" value="1"/>
</dbReference>
<dbReference type="PANTHER" id="PTHR12897:SF4">
    <property type="entry name" value="REGULATOR OF MON1-CCZ1 COMPLEX"/>
    <property type="match status" value="1"/>
</dbReference>
<feature type="compositionally biased region" description="Low complexity" evidence="1">
    <location>
        <begin position="399"/>
        <end position="419"/>
    </location>
</feature>
<dbReference type="EMBL" id="KQ965858">
    <property type="protein sequence ID" value="KXS09593.1"/>
    <property type="molecule type" value="Genomic_DNA"/>
</dbReference>
<evidence type="ECO:0000313" key="4">
    <source>
        <dbReference type="Proteomes" id="UP000070544"/>
    </source>
</evidence>
<dbReference type="Pfam" id="PF21029">
    <property type="entry name" value="RMC1_N"/>
    <property type="match status" value="1"/>
</dbReference>
<dbReference type="Proteomes" id="UP000070544">
    <property type="component" value="Unassembled WGS sequence"/>
</dbReference>
<organism evidence="3 4">
    <name type="scientific">Gonapodya prolifera (strain JEL478)</name>
    <name type="common">Monoblepharis prolifera</name>
    <dbReference type="NCBI Taxonomy" id="1344416"/>
    <lineage>
        <taxon>Eukaryota</taxon>
        <taxon>Fungi</taxon>
        <taxon>Fungi incertae sedis</taxon>
        <taxon>Chytridiomycota</taxon>
        <taxon>Chytridiomycota incertae sedis</taxon>
        <taxon>Monoblepharidomycetes</taxon>
        <taxon>Monoblepharidales</taxon>
        <taxon>Gonapodyaceae</taxon>
        <taxon>Gonapodya</taxon>
    </lineage>
</organism>
<feature type="region of interest" description="Disordered" evidence="1">
    <location>
        <begin position="712"/>
        <end position="747"/>
    </location>
</feature>
<evidence type="ECO:0000313" key="3">
    <source>
        <dbReference type="EMBL" id="KXS09593.1"/>
    </source>
</evidence>
<name>A0A138ZZN1_GONPJ</name>
<evidence type="ECO:0000256" key="1">
    <source>
        <dbReference type="SAM" id="MobiDB-lite"/>
    </source>
</evidence>
<evidence type="ECO:0000259" key="2">
    <source>
        <dbReference type="Pfam" id="PF21029"/>
    </source>
</evidence>
<dbReference type="OrthoDB" id="26384at2759"/>
<dbReference type="InterPro" id="IPR049040">
    <property type="entry name" value="RMC1_N"/>
</dbReference>
<dbReference type="GO" id="GO:0010506">
    <property type="term" value="P:regulation of autophagy"/>
    <property type="evidence" value="ECO:0007669"/>
    <property type="project" value="InterPro"/>
</dbReference>
<feature type="compositionally biased region" description="Polar residues" evidence="1">
    <location>
        <begin position="641"/>
        <end position="651"/>
    </location>
</feature>
<keyword evidence="4" id="KW-1185">Reference proteome</keyword>
<dbReference type="InterPro" id="IPR040371">
    <property type="entry name" value="RMC1"/>
</dbReference>
<gene>
    <name evidence="3" type="ORF">M427DRAFT_75296</name>
</gene>
<feature type="region of interest" description="Disordered" evidence="1">
    <location>
        <begin position="626"/>
        <end position="651"/>
    </location>
</feature>
<dbReference type="GO" id="GO:0035658">
    <property type="term" value="C:Mon1-Ccz1 complex"/>
    <property type="evidence" value="ECO:0007669"/>
    <property type="project" value="InterPro"/>
</dbReference>
<accession>A0A138ZZN1</accession>